<dbReference type="InterPro" id="IPR008927">
    <property type="entry name" value="6-PGluconate_DH-like_C_sf"/>
</dbReference>
<dbReference type="GO" id="GO:0016491">
    <property type="term" value="F:oxidoreductase activity"/>
    <property type="evidence" value="ECO:0007669"/>
    <property type="project" value="UniProtKB-KW"/>
</dbReference>
<dbReference type="Pfam" id="PF10728">
    <property type="entry name" value="DUF2520"/>
    <property type="match status" value="1"/>
</dbReference>
<dbReference type="EMBL" id="JAZHOG010000013">
    <property type="protein sequence ID" value="MEJ8569336.1"/>
    <property type="molecule type" value="Genomic_DNA"/>
</dbReference>
<dbReference type="InterPro" id="IPR037108">
    <property type="entry name" value="TM1727-like_C_sf"/>
</dbReference>
<dbReference type="PANTHER" id="PTHR40459:SF1">
    <property type="entry name" value="CONSERVED HYPOTHETICAL ALANINE AND LEUCINE RICH PROTEIN"/>
    <property type="match status" value="1"/>
</dbReference>
<keyword evidence="1" id="KW-0560">Oxidoreductase</keyword>
<evidence type="ECO:0000259" key="2">
    <source>
        <dbReference type="Pfam" id="PF10728"/>
    </source>
</evidence>
<dbReference type="RefSeq" id="WP_354696659.1">
    <property type="nucleotide sequence ID" value="NZ_JAZHOG010000013.1"/>
</dbReference>
<evidence type="ECO:0000313" key="3">
    <source>
        <dbReference type="EMBL" id="MEJ8569336.1"/>
    </source>
</evidence>
<reference evidence="3 4" key="1">
    <citation type="submission" date="2024-02" db="EMBL/GenBank/DDBJ databases">
        <title>A novel Wenzhouxiangellaceae bacterium, isolated from coastal sediments.</title>
        <authorList>
            <person name="Du Z.-J."/>
            <person name="Ye Y.-Q."/>
            <person name="Zhang X.-Y."/>
        </authorList>
    </citation>
    <scope>NUCLEOTIDE SEQUENCE [LARGE SCALE GENOMIC DNA]</scope>
    <source>
        <strain evidence="3 4">CH-27</strain>
    </source>
</reference>
<gene>
    <name evidence="3" type="ORF">V3330_17050</name>
</gene>
<feature type="domain" description="DUF2520" evidence="2">
    <location>
        <begin position="130"/>
        <end position="231"/>
    </location>
</feature>
<dbReference type="Gene3D" id="3.40.50.720">
    <property type="entry name" value="NAD(P)-binding Rossmann-like Domain"/>
    <property type="match status" value="1"/>
</dbReference>
<evidence type="ECO:0000256" key="1">
    <source>
        <dbReference type="ARBA" id="ARBA00023002"/>
    </source>
</evidence>
<dbReference type="PANTHER" id="PTHR40459">
    <property type="entry name" value="CONSERVED HYPOTHETICAL ALANINE AND LEUCINE RICH PROTEIN"/>
    <property type="match status" value="1"/>
</dbReference>
<dbReference type="InterPro" id="IPR018931">
    <property type="entry name" value="DUF2520"/>
</dbReference>
<dbReference type="Gene3D" id="1.10.1040.20">
    <property type="entry name" value="ProC-like, C-terminal domain"/>
    <property type="match status" value="1"/>
</dbReference>
<sequence>MTHFAILGGGRLARHMRHYFALLGLPHSAWARNPSPDLNTHGGIDSDRRLRKTLEPATHALVLISDDAIPGFLTRHPALQDKTVLHCSGTLSLPGIAGAHPLMTFGPGFYTLEEYRRIPFMVDSGHRFEHLLPGLPNPHFPIALEHKPRYHALCVMAGNFSQILWQGVTDRFADIGLPATALEPYLHRVVGNFTEHPETALTGPLSRGDRGTIERNLQALAGDNLQPVYQAFLDHWNAETGSGRNTEVAS</sequence>
<dbReference type="SUPFAM" id="SSF48179">
    <property type="entry name" value="6-phosphogluconate dehydrogenase C-terminal domain-like"/>
    <property type="match status" value="1"/>
</dbReference>
<keyword evidence="4" id="KW-1185">Reference proteome</keyword>
<accession>A0AAW9RP72</accession>
<name>A0AAW9RP72_9GAMM</name>
<organism evidence="3 4">
    <name type="scientific">Elongatibacter sediminis</name>
    <dbReference type="NCBI Taxonomy" id="3119006"/>
    <lineage>
        <taxon>Bacteria</taxon>
        <taxon>Pseudomonadati</taxon>
        <taxon>Pseudomonadota</taxon>
        <taxon>Gammaproteobacteria</taxon>
        <taxon>Chromatiales</taxon>
        <taxon>Wenzhouxiangellaceae</taxon>
        <taxon>Elongatibacter</taxon>
    </lineage>
</organism>
<protein>
    <submittedName>
        <fullName evidence="3">DUF2520 domain-containing protein</fullName>
    </submittedName>
</protein>
<comment type="caution">
    <text evidence="3">The sequence shown here is derived from an EMBL/GenBank/DDBJ whole genome shotgun (WGS) entry which is preliminary data.</text>
</comment>
<evidence type="ECO:0000313" key="4">
    <source>
        <dbReference type="Proteomes" id="UP001359886"/>
    </source>
</evidence>
<dbReference type="AlphaFoldDB" id="A0AAW9RP72"/>
<proteinExistence type="predicted"/>
<dbReference type="Proteomes" id="UP001359886">
    <property type="component" value="Unassembled WGS sequence"/>
</dbReference>